<protein>
    <submittedName>
        <fullName evidence="3">Phosphoenolpyruvate synthase/pyruvate phosphate dikinase</fullName>
    </submittedName>
</protein>
<keyword evidence="1" id="KW-0812">Transmembrane</keyword>
<feature type="domain" description="PEP-utilising enzyme mobile" evidence="2">
    <location>
        <begin position="273"/>
        <end position="344"/>
    </location>
</feature>
<dbReference type="AlphaFoldDB" id="A0A0G2ANY8"/>
<feature type="transmembrane region" description="Helical" evidence="1">
    <location>
        <begin position="117"/>
        <end position="135"/>
    </location>
</feature>
<dbReference type="STRING" id="1619044.UY92_C0001G0076"/>
<dbReference type="GO" id="GO:0016301">
    <property type="term" value="F:kinase activity"/>
    <property type="evidence" value="ECO:0007669"/>
    <property type="project" value="UniProtKB-KW"/>
</dbReference>
<organism evidence="3 4">
    <name type="scientific">Candidatus Magasanikbacteria bacterium GW2011_GWA2_56_11</name>
    <dbReference type="NCBI Taxonomy" id="1619044"/>
    <lineage>
        <taxon>Bacteria</taxon>
        <taxon>Candidatus Magasanikiibacteriota</taxon>
    </lineage>
</organism>
<evidence type="ECO:0000256" key="1">
    <source>
        <dbReference type="SAM" id="Phobius"/>
    </source>
</evidence>
<comment type="caution">
    <text evidence="3">The sequence shown here is derived from an EMBL/GenBank/DDBJ whole genome shotgun (WGS) entry which is preliminary data.</text>
</comment>
<dbReference type="Proteomes" id="UP000033870">
    <property type="component" value="Unassembled WGS sequence"/>
</dbReference>
<evidence type="ECO:0000313" key="3">
    <source>
        <dbReference type="EMBL" id="KKW43062.1"/>
    </source>
</evidence>
<evidence type="ECO:0000313" key="4">
    <source>
        <dbReference type="Proteomes" id="UP000033870"/>
    </source>
</evidence>
<dbReference type="Gene3D" id="3.50.30.10">
    <property type="entry name" value="Phosphohistidine domain"/>
    <property type="match status" value="1"/>
</dbReference>
<keyword evidence="3" id="KW-0808">Transferase</keyword>
<evidence type="ECO:0000259" key="2">
    <source>
        <dbReference type="Pfam" id="PF00391"/>
    </source>
</evidence>
<gene>
    <name evidence="3" type="ORF">UY92_C0001G0076</name>
</gene>
<reference evidence="3 4" key="1">
    <citation type="journal article" date="2015" name="Nature">
        <title>rRNA introns, odd ribosomes, and small enigmatic genomes across a large radiation of phyla.</title>
        <authorList>
            <person name="Brown C.T."/>
            <person name="Hug L.A."/>
            <person name="Thomas B.C."/>
            <person name="Sharon I."/>
            <person name="Castelle C.J."/>
            <person name="Singh A."/>
            <person name="Wilkins M.J."/>
            <person name="Williams K.H."/>
            <person name="Banfield J.F."/>
        </authorList>
    </citation>
    <scope>NUCLEOTIDE SEQUENCE [LARGE SCALE GENOMIC DNA]</scope>
</reference>
<dbReference type="EMBL" id="LCRX01000001">
    <property type="protein sequence ID" value="KKW43062.1"/>
    <property type="molecule type" value="Genomic_DNA"/>
</dbReference>
<dbReference type="SUPFAM" id="SSF52009">
    <property type="entry name" value="Phosphohistidine domain"/>
    <property type="match status" value="1"/>
</dbReference>
<name>A0A0G2ANY8_9BACT</name>
<dbReference type="InterPro" id="IPR008279">
    <property type="entry name" value="PEP-util_enz_mobile_dom"/>
</dbReference>
<keyword evidence="3" id="KW-0418">Kinase</keyword>
<sequence length="350" mass="40519">MRKKLHWKKILTREYTFLYASYGVDCFKIMKRTVGTTLDFDFFYGEGKILTIYRIEKDILNSYRLIEKIARRSEAEILRKMDNFEELTRRVYALFATIKKTRDKQQIKKFLIELDKTFLITLSHYLFFVFLGYAGDRPSIARFLKKNLERFGKIRTSTIDTDMNIEYPNLFGKYDKKLRASASYMTRSELMGALRGKALPLDKIKNRKKRYLVVMKNRRAKECDLDRIDDVLAKELGQPKKVAQNFVKGQIACRGKVRGPAVVVFSRDDYVKIKKGDILITPMTKPNIVPFLPKVRGIVTNDGGALSHASIISREMKIPCVVGTIYATDVFRDGDLVEIDTEKGEARKQG</sequence>
<keyword evidence="3" id="KW-0670">Pyruvate</keyword>
<accession>A0A0G2ANY8</accession>
<dbReference type="PANTHER" id="PTHR43615:SF1">
    <property type="entry name" value="PPDK_N DOMAIN-CONTAINING PROTEIN"/>
    <property type="match status" value="1"/>
</dbReference>
<dbReference type="PANTHER" id="PTHR43615">
    <property type="entry name" value="PHOSPHOENOLPYRUVATE SYNTHASE-RELATED"/>
    <property type="match status" value="1"/>
</dbReference>
<dbReference type="InterPro" id="IPR036637">
    <property type="entry name" value="Phosphohistidine_dom_sf"/>
</dbReference>
<dbReference type="Pfam" id="PF00391">
    <property type="entry name" value="PEP-utilizers"/>
    <property type="match status" value="1"/>
</dbReference>
<keyword evidence="1" id="KW-0472">Membrane</keyword>
<dbReference type="InterPro" id="IPR051549">
    <property type="entry name" value="PEP_Utilizing_Enz"/>
</dbReference>
<keyword evidence="1" id="KW-1133">Transmembrane helix</keyword>
<proteinExistence type="predicted"/>